<keyword evidence="2" id="KW-0812">Transmembrane</keyword>
<reference evidence="3 4" key="1">
    <citation type="submission" date="2023-03" db="EMBL/GenBank/DDBJ databases">
        <title>Complete genome sequences of several Auritidibacter ignavus strains isolated from ear infections.</title>
        <authorList>
            <person name="Baehr T."/>
            <person name="Baumhoegger A.M."/>
        </authorList>
    </citation>
    <scope>NUCLEOTIDE SEQUENCE [LARGE SCALE GENOMIC DNA]</scope>
    <source>
        <strain evidence="3 4">BABAE-6</strain>
    </source>
</reference>
<evidence type="ECO:0000313" key="4">
    <source>
        <dbReference type="Proteomes" id="UP001224674"/>
    </source>
</evidence>
<dbReference type="RefSeq" id="WP_279674906.1">
    <property type="nucleotide sequence ID" value="NZ_CP122566.1"/>
</dbReference>
<name>A0AAJ6AIL5_9MICC</name>
<dbReference type="Proteomes" id="UP001224674">
    <property type="component" value="Chromosome"/>
</dbReference>
<protein>
    <recommendedName>
        <fullName evidence="5">Glycosyl transferase</fullName>
    </recommendedName>
</protein>
<dbReference type="AlphaFoldDB" id="A0AAJ6AIL5"/>
<gene>
    <name evidence="3" type="ORF">QDX21_00750</name>
</gene>
<evidence type="ECO:0000256" key="1">
    <source>
        <dbReference type="SAM" id="MobiDB-lite"/>
    </source>
</evidence>
<organism evidence="3 4">
    <name type="scientific">Auritidibacter ignavus</name>
    <dbReference type="NCBI Taxonomy" id="678932"/>
    <lineage>
        <taxon>Bacteria</taxon>
        <taxon>Bacillati</taxon>
        <taxon>Actinomycetota</taxon>
        <taxon>Actinomycetes</taxon>
        <taxon>Micrococcales</taxon>
        <taxon>Micrococcaceae</taxon>
        <taxon>Auritidibacter</taxon>
    </lineage>
</organism>
<keyword evidence="2" id="KW-0472">Membrane</keyword>
<proteinExistence type="predicted"/>
<feature type="transmembrane region" description="Helical" evidence="2">
    <location>
        <begin position="176"/>
        <end position="200"/>
    </location>
</feature>
<feature type="region of interest" description="Disordered" evidence="1">
    <location>
        <begin position="210"/>
        <end position="236"/>
    </location>
</feature>
<sequence length="602" mass="64112">MKVFFGILSLVLGIASMVVSVGLQTVWSPPEERTASIEAPDSEAPLTIITPGIEVEDDETAEYTLTGEGEFTLMLGQRRDIDAWVGDAAHTEITGIDDSGDDPVVTVETVEGESEVPNPVNSDLWMATQTVEGEVTQRWAAPEEGDWALLVATDGTTPAPTELSVTWATDETESPWVTPLMVIGVVLVLIGLILLIWALVSFRSKAKKKPSGRRAAGRAPAREQAQVPAAGESGSGSISTLGRVSAVLVSTSMILSTTSVLTAQAENTEEPDNAPVESQIDEDASAVPEDAVVPVVFPDQLETILGRINSAVEKGDASENVEDLGHRVQAQARAMRSEIYRNRVIDEEVSSSVPISEDSIQRAWMEPDEQFPRTIMVLTGAEPGQSDEDSQYPQLLTLTQPSAREQYQLVANTPVLDGVEIPAGDLTDTDVTELAEDEDAGAVASPKDALTDVVAYLDDPEADAADRVADNAYTEAIHELQSQEVDAQSENNTEVSHTRSLYNESMTALKLSDGSVLVMGAGSSTTTFTPEEGGTVNVGKVAAGLDDSDNADEEATAEEDAAGTYSTEVRLKYREQLALLIPAEGEIQLVGYSSSLSETSSE</sequence>
<evidence type="ECO:0000313" key="3">
    <source>
        <dbReference type="EMBL" id="WGH93382.1"/>
    </source>
</evidence>
<accession>A0AAJ6AIL5</accession>
<keyword evidence="4" id="KW-1185">Reference proteome</keyword>
<keyword evidence="2" id="KW-1133">Transmembrane helix</keyword>
<feature type="region of interest" description="Disordered" evidence="1">
    <location>
        <begin position="264"/>
        <end position="285"/>
    </location>
</feature>
<dbReference type="EMBL" id="CP122566">
    <property type="protein sequence ID" value="WGH93382.1"/>
    <property type="molecule type" value="Genomic_DNA"/>
</dbReference>
<evidence type="ECO:0008006" key="5">
    <source>
        <dbReference type="Google" id="ProtNLM"/>
    </source>
</evidence>
<evidence type="ECO:0000256" key="2">
    <source>
        <dbReference type="SAM" id="Phobius"/>
    </source>
</evidence>